<organism evidence="11 12">
    <name type="scientific">Acetobacter aceti NBRC 14818</name>
    <dbReference type="NCBI Taxonomy" id="887700"/>
    <lineage>
        <taxon>Bacteria</taxon>
        <taxon>Pseudomonadati</taxon>
        <taxon>Pseudomonadota</taxon>
        <taxon>Alphaproteobacteria</taxon>
        <taxon>Acetobacterales</taxon>
        <taxon>Acetobacteraceae</taxon>
        <taxon>Acetobacter</taxon>
        <taxon>Acetobacter subgen. Acetobacter</taxon>
    </lineage>
</organism>
<dbReference type="HAMAP" id="MF_01470">
    <property type="entry name" value="Cas1"/>
    <property type="match status" value="1"/>
</dbReference>
<comment type="function">
    <text evidence="10">CRISPR (clustered regularly interspaced short palindromic repeat), is an adaptive immune system that provides protection against mobile genetic elements (viruses, transposable elements and conjugative plasmids). CRISPR clusters contain spacers, sequences complementary to antecedent mobile elements, and target invading nucleic acids. CRISPR clusters are transcribed and processed into CRISPR RNA (crRNA). Acts as a dsDNA endonuclease. Involved in the integration of spacer DNA into the CRISPR cassette.</text>
</comment>
<dbReference type="GO" id="GO:0051607">
    <property type="term" value="P:defense response to virus"/>
    <property type="evidence" value="ECO:0007669"/>
    <property type="project" value="UniProtKB-UniRule"/>
</dbReference>
<dbReference type="Gene3D" id="1.20.120.920">
    <property type="entry name" value="CRISPR-associated endonuclease Cas1, C-terminal domain"/>
    <property type="match status" value="1"/>
</dbReference>
<feature type="binding site" evidence="10">
    <location>
        <position position="147"/>
    </location>
    <ligand>
        <name>Mn(2+)</name>
        <dbReference type="ChEBI" id="CHEBI:29035"/>
    </ligand>
</feature>
<dbReference type="NCBIfam" id="TIGR03639">
    <property type="entry name" value="cas1_NMENI"/>
    <property type="match status" value="1"/>
</dbReference>
<keyword evidence="3 10" id="KW-0255">Endonuclease</keyword>
<name>A0AB33ID61_ACEAC</name>
<evidence type="ECO:0000256" key="1">
    <source>
        <dbReference type="ARBA" id="ARBA00022722"/>
    </source>
</evidence>
<evidence type="ECO:0000256" key="4">
    <source>
        <dbReference type="ARBA" id="ARBA00022801"/>
    </source>
</evidence>
<evidence type="ECO:0000256" key="5">
    <source>
        <dbReference type="ARBA" id="ARBA00022842"/>
    </source>
</evidence>
<dbReference type="GO" id="GO:0046872">
    <property type="term" value="F:metal ion binding"/>
    <property type="evidence" value="ECO:0007669"/>
    <property type="project" value="UniProtKB-UniRule"/>
</dbReference>
<evidence type="ECO:0000256" key="9">
    <source>
        <dbReference type="ARBA" id="ARBA00038592"/>
    </source>
</evidence>
<evidence type="ECO:0000313" key="12">
    <source>
        <dbReference type="Proteomes" id="UP000516424"/>
    </source>
</evidence>
<dbReference type="GO" id="GO:0003677">
    <property type="term" value="F:DNA binding"/>
    <property type="evidence" value="ECO:0007669"/>
    <property type="project" value="UniProtKB-KW"/>
</dbReference>
<sequence>MAWRCVHISRPARLCLKDSQLVVTQDENTITLPLEDLACVVLDTPQVNLSGALLSALAMSGIALIIPDDKHHPAGVVLPFHQHHLQAEVIGIQIAASKPLRKRLWQTLVVAKISNQAALLEEAGHQDASTLRNMIRRVTSGDPDNIEAQAARLYWSRLFPRFTRSNCADRRNGLLNYGYAILRAAIARACVASGLVPSLGLHHASRTNAFNLADDLIEPFRPCVDRMVRRTIPEHDPLSSVSVEERRFMTGILSETVLIGKERMTILAATESVATDTVKSLTHSSAALLRPPALSEATNIISVSE</sequence>
<feature type="binding site" evidence="10">
    <location>
        <position position="218"/>
    </location>
    <ligand>
        <name>Mn(2+)</name>
        <dbReference type="ChEBI" id="CHEBI:29035"/>
    </ligand>
</feature>
<keyword evidence="12" id="KW-1185">Reference proteome</keyword>
<dbReference type="InterPro" id="IPR019855">
    <property type="entry name" value="CRISPR-assoc_Cas1_NMENI"/>
</dbReference>
<keyword evidence="8 10" id="KW-0464">Manganese</keyword>
<evidence type="ECO:0000256" key="8">
    <source>
        <dbReference type="ARBA" id="ARBA00023211"/>
    </source>
</evidence>
<dbReference type="GO" id="GO:0043571">
    <property type="term" value="P:maintenance of CRISPR repeat elements"/>
    <property type="evidence" value="ECO:0007669"/>
    <property type="project" value="UniProtKB-UniRule"/>
</dbReference>
<protein>
    <recommendedName>
        <fullName evidence="10">CRISPR-associated endonuclease Cas1</fullName>
        <ecNumber evidence="10">3.1.-.-</ecNumber>
    </recommendedName>
</protein>
<dbReference type="RefSeq" id="WP_010669111.1">
    <property type="nucleotide sequence ID" value="NZ_AP023410.1"/>
</dbReference>
<accession>A0AB33ID61</accession>
<dbReference type="PANTHER" id="PTHR34353">
    <property type="entry name" value="CRISPR-ASSOCIATED ENDONUCLEASE CAS1 1"/>
    <property type="match status" value="1"/>
</dbReference>
<keyword evidence="6 10" id="KW-0051">Antiviral defense</keyword>
<dbReference type="GO" id="GO:0016787">
    <property type="term" value="F:hydrolase activity"/>
    <property type="evidence" value="ECO:0007669"/>
    <property type="project" value="UniProtKB-KW"/>
</dbReference>
<proteinExistence type="inferred from homology"/>
<evidence type="ECO:0000256" key="7">
    <source>
        <dbReference type="ARBA" id="ARBA00023125"/>
    </source>
</evidence>
<dbReference type="NCBIfam" id="TIGR00287">
    <property type="entry name" value="cas1"/>
    <property type="match status" value="1"/>
</dbReference>
<dbReference type="EC" id="3.1.-.-" evidence="10"/>
<keyword evidence="5 10" id="KW-0460">Magnesium</keyword>
<evidence type="ECO:0000256" key="3">
    <source>
        <dbReference type="ARBA" id="ARBA00022759"/>
    </source>
</evidence>
<dbReference type="PANTHER" id="PTHR34353:SF2">
    <property type="entry name" value="CRISPR-ASSOCIATED ENDONUCLEASE CAS1 1"/>
    <property type="match status" value="1"/>
</dbReference>
<dbReference type="InterPro" id="IPR042206">
    <property type="entry name" value="CRISPR-assoc_Cas1_C"/>
</dbReference>
<keyword evidence="4 10" id="KW-0378">Hydrolase</keyword>
<evidence type="ECO:0000256" key="2">
    <source>
        <dbReference type="ARBA" id="ARBA00022723"/>
    </source>
</evidence>
<keyword evidence="1 10" id="KW-0540">Nuclease</keyword>
<dbReference type="Proteomes" id="UP000516424">
    <property type="component" value="Chromosome"/>
</dbReference>
<gene>
    <name evidence="10 11" type="primary">cas1</name>
    <name evidence="11" type="ORF">EMQ_0352</name>
</gene>
<keyword evidence="7 10" id="KW-0238">DNA-binding</keyword>
<dbReference type="InterPro" id="IPR002729">
    <property type="entry name" value="CRISPR-assoc_Cas1"/>
</dbReference>
<keyword evidence="2 10" id="KW-0479">Metal-binding</keyword>
<dbReference type="InterPro" id="IPR050646">
    <property type="entry name" value="Cas1"/>
</dbReference>
<feature type="binding site" evidence="10">
    <location>
        <position position="203"/>
    </location>
    <ligand>
        <name>Mn(2+)</name>
        <dbReference type="ChEBI" id="CHEBI:29035"/>
    </ligand>
</feature>
<evidence type="ECO:0000256" key="6">
    <source>
        <dbReference type="ARBA" id="ARBA00023118"/>
    </source>
</evidence>
<comment type="subunit">
    <text evidence="9 10">Homodimer, forms a heterotetramer with a Cas2 homodimer.</text>
</comment>
<evidence type="ECO:0000256" key="10">
    <source>
        <dbReference type="HAMAP-Rule" id="MF_01470"/>
    </source>
</evidence>
<comment type="cofactor">
    <cofactor evidence="10">
        <name>Mg(2+)</name>
        <dbReference type="ChEBI" id="CHEBI:18420"/>
    </cofactor>
    <cofactor evidence="10">
        <name>Mn(2+)</name>
        <dbReference type="ChEBI" id="CHEBI:29035"/>
    </cofactor>
</comment>
<evidence type="ECO:0000313" key="11">
    <source>
        <dbReference type="EMBL" id="BCK74746.1"/>
    </source>
</evidence>
<dbReference type="EMBL" id="AP023410">
    <property type="protein sequence ID" value="BCK74746.1"/>
    <property type="molecule type" value="Genomic_DNA"/>
</dbReference>
<dbReference type="AlphaFoldDB" id="A0AB33ID61"/>
<dbReference type="Pfam" id="PF01867">
    <property type="entry name" value="Cas_Cas1"/>
    <property type="match status" value="1"/>
</dbReference>
<reference evidence="11 12" key="1">
    <citation type="journal article" date="2011" name="Microbiology">
        <title>Transcriptome response to different carbon sources in Acetobacter aceti.</title>
        <authorList>
            <person name="Sakurai K."/>
            <person name="Arai H."/>
            <person name="Ishii M."/>
            <person name="Igarashi Y."/>
        </authorList>
    </citation>
    <scope>NUCLEOTIDE SEQUENCE [LARGE SCALE GENOMIC DNA]</scope>
    <source>
        <strain evidence="11 12">NBRC 14818</strain>
    </source>
</reference>
<comment type="similarity">
    <text evidence="10">Belongs to the CRISPR-associated endonuclease Cas1 family.</text>
</comment>
<dbReference type="GO" id="GO:0004520">
    <property type="term" value="F:DNA endonuclease activity"/>
    <property type="evidence" value="ECO:0007669"/>
    <property type="project" value="InterPro"/>
</dbReference>